<dbReference type="InterPro" id="IPR036465">
    <property type="entry name" value="vWFA_dom_sf"/>
</dbReference>
<dbReference type="PANTHER" id="PTHR45737:SF6">
    <property type="entry name" value="VON WILLEBRAND FACTOR A DOMAIN-CONTAINING PROTEIN 5A"/>
    <property type="match status" value="1"/>
</dbReference>
<name>A0ABW9VNY1_9BURK</name>
<dbReference type="SUPFAM" id="SSF53300">
    <property type="entry name" value="vWA-like"/>
    <property type="match status" value="1"/>
</dbReference>
<dbReference type="Pfam" id="PF13768">
    <property type="entry name" value="VWA_3"/>
    <property type="match status" value="1"/>
</dbReference>
<dbReference type="RefSeq" id="WP_161040012.1">
    <property type="nucleotide sequence ID" value="NZ_WWCM01000010.1"/>
</dbReference>
<feature type="domain" description="VIT" evidence="1">
    <location>
        <begin position="7"/>
        <end position="135"/>
    </location>
</feature>
<dbReference type="Gene3D" id="3.40.50.410">
    <property type="entry name" value="von Willebrand factor, type A domain"/>
    <property type="match status" value="1"/>
</dbReference>
<proteinExistence type="predicted"/>
<protein>
    <submittedName>
        <fullName evidence="2">VWA domain-containing protein</fullName>
    </submittedName>
</protein>
<dbReference type="InterPro" id="IPR013694">
    <property type="entry name" value="VIT"/>
</dbReference>
<keyword evidence="3" id="KW-1185">Reference proteome</keyword>
<dbReference type="PROSITE" id="PS51468">
    <property type="entry name" value="VIT"/>
    <property type="match status" value="1"/>
</dbReference>
<gene>
    <name evidence="2" type="ORF">GTP27_15165</name>
</gene>
<dbReference type="InterPro" id="IPR002035">
    <property type="entry name" value="VWF_A"/>
</dbReference>
<dbReference type="SMART" id="SM00327">
    <property type="entry name" value="VWA"/>
    <property type="match status" value="1"/>
</dbReference>
<comment type="caution">
    <text evidence="2">The sequence shown here is derived from an EMBL/GenBank/DDBJ whole genome shotgun (WGS) entry which is preliminary data.</text>
</comment>
<dbReference type="PANTHER" id="PTHR45737">
    <property type="entry name" value="VON WILLEBRAND FACTOR A DOMAIN-CONTAINING PROTEIN 5A"/>
    <property type="match status" value="1"/>
</dbReference>
<dbReference type="Proteomes" id="UP000478090">
    <property type="component" value="Unassembled WGS sequence"/>
</dbReference>
<accession>A0ABW9VNY1</accession>
<dbReference type="Pfam" id="PF08487">
    <property type="entry name" value="VIT"/>
    <property type="match status" value="1"/>
</dbReference>
<organism evidence="2 3">
    <name type="scientific">Duganella qianjiadongensis</name>
    <dbReference type="NCBI Taxonomy" id="2692176"/>
    <lineage>
        <taxon>Bacteria</taxon>
        <taxon>Pseudomonadati</taxon>
        <taxon>Pseudomonadota</taxon>
        <taxon>Betaproteobacteria</taxon>
        <taxon>Burkholderiales</taxon>
        <taxon>Oxalobacteraceae</taxon>
        <taxon>Telluria group</taxon>
        <taxon>Duganella</taxon>
    </lineage>
</organism>
<evidence type="ECO:0000313" key="2">
    <source>
        <dbReference type="EMBL" id="MYM40665.1"/>
    </source>
</evidence>
<sequence length="759" mass="82107">MNMVVEEKSVVGMQVRSGPVPVLKQVDMRGTVSGLMLELSVEQHFHNVSTGDVEVVYTFPLPVGAVLLDMVCTLGERQLCATVLAAPEGERRYEEALEQGDLPVMVQAGGEGYSTINIGNLQAGASCVVRYRYAQLLAFAQGQIRIAIPTVIAPRYGNPARAGQLPHQYPVTDMLAEYPCTLQLQLLGALQAGAISSPSHALKVRMAEGAVRVDLDKSARMDRDLVVLVDGLQGQSLAVSGKDDVSGAQVVLASLCAAAAGAVVARPLAMKVLVDCSGSMAGDSIAATRMALREILDELQPQDSLNLSRFGCTVHHLHRGIRPVDADLRNEGRHWVAALDADLGGTELELALGETYALAGEADILLLTDGQISDAESLLEQARRAGQRIFVVAIGMAPAGCMLQRLADETAGACEFVSLQGAIQEAILRTFRRMRQPPVQDLALDWQMPSCWQVAPRQRLFAEETTHALAGFTDGLPGQVRLHWQRAGQPGELTLMLGAQMPQLAGDTLARVAAAMRLPGLTAQQQLQTALDYRLLTDVTRMLLVHERSATDQASEAAALSRVSQMLPAGWGGTAKVALRAPAVFRMAAAPMFAASEMNGMEQYDIPAFLREDVNESGDGALVRQAEQESLQRFIGLLAQRWEARQLDHIIPAELAAWSDSLSVSLSQMLVGLLRSGVQERQIIAAFLSVVAEIARQQGYHSALCRWLEQHAVLTTRRLQAQVSDGLTGLTGWSVTRGLPLPLRLVRRMRHERPPRQFA</sequence>
<evidence type="ECO:0000259" key="1">
    <source>
        <dbReference type="PROSITE" id="PS51468"/>
    </source>
</evidence>
<dbReference type="EMBL" id="WWCM01000010">
    <property type="protein sequence ID" value="MYM40665.1"/>
    <property type="molecule type" value="Genomic_DNA"/>
</dbReference>
<evidence type="ECO:0000313" key="3">
    <source>
        <dbReference type="Proteomes" id="UP000478090"/>
    </source>
</evidence>
<reference evidence="2 3" key="1">
    <citation type="submission" date="2019-12" db="EMBL/GenBank/DDBJ databases">
        <title>Novel species isolated from a subtropical stream in China.</title>
        <authorList>
            <person name="Lu H."/>
        </authorList>
    </citation>
    <scope>NUCLEOTIDE SEQUENCE [LARGE SCALE GENOMIC DNA]</scope>
    <source>
        <strain evidence="2 3">CY13W</strain>
    </source>
</reference>